<keyword evidence="1" id="KW-0812">Transmembrane</keyword>
<feature type="transmembrane region" description="Helical" evidence="1">
    <location>
        <begin position="146"/>
        <end position="164"/>
    </location>
</feature>
<organism evidence="2 3">
    <name type="scientific">Cladophialophora bantiana (strain ATCC 10958 / CBS 173.52 / CDC B-1940 / NIH 8579)</name>
    <name type="common">Xylohypha bantiana</name>
    <dbReference type="NCBI Taxonomy" id="1442370"/>
    <lineage>
        <taxon>Eukaryota</taxon>
        <taxon>Fungi</taxon>
        <taxon>Dikarya</taxon>
        <taxon>Ascomycota</taxon>
        <taxon>Pezizomycotina</taxon>
        <taxon>Eurotiomycetes</taxon>
        <taxon>Chaetothyriomycetidae</taxon>
        <taxon>Chaetothyriales</taxon>
        <taxon>Herpotrichiellaceae</taxon>
        <taxon>Cladophialophora</taxon>
    </lineage>
</organism>
<dbReference type="PANTHER" id="PTHR35394:SF5">
    <property type="entry name" value="DUF3176 DOMAIN-CONTAINING PROTEIN"/>
    <property type="match status" value="1"/>
</dbReference>
<evidence type="ECO:0000313" key="2">
    <source>
        <dbReference type="EMBL" id="KIW93647.1"/>
    </source>
</evidence>
<dbReference type="HOGENOM" id="CLU_792268_0_0_1"/>
<dbReference type="VEuPathDB" id="FungiDB:Z519_06252"/>
<feature type="transmembrane region" description="Helical" evidence="1">
    <location>
        <begin position="42"/>
        <end position="65"/>
    </location>
</feature>
<evidence type="ECO:0000256" key="1">
    <source>
        <dbReference type="SAM" id="Phobius"/>
    </source>
</evidence>
<gene>
    <name evidence="2" type="ORF">Z519_06252</name>
</gene>
<dbReference type="AlphaFoldDB" id="A0A0D2G4T7"/>
<dbReference type="OrthoDB" id="5242705at2759"/>
<dbReference type="Proteomes" id="UP000053789">
    <property type="component" value="Unassembled WGS sequence"/>
</dbReference>
<proteinExistence type="predicted"/>
<accession>A0A0D2G4T7</accession>
<keyword evidence="1" id="KW-0472">Membrane</keyword>
<dbReference type="PANTHER" id="PTHR35394">
    <property type="entry name" value="DUF3176 DOMAIN-CONTAINING PROTEIN"/>
    <property type="match status" value="1"/>
</dbReference>
<feature type="transmembrane region" description="Helical" evidence="1">
    <location>
        <begin position="85"/>
        <end position="106"/>
    </location>
</feature>
<dbReference type="RefSeq" id="XP_016620316.1">
    <property type="nucleotide sequence ID" value="XM_016763992.1"/>
</dbReference>
<dbReference type="Pfam" id="PF11374">
    <property type="entry name" value="DUF3176"/>
    <property type="match status" value="1"/>
</dbReference>
<name>A0A0D2G4T7_CLAB1</name>
<dbReference type="GeneID" id="27699180"/>
<keyword evidence="3" id="KW-1185">Reference proteome</keyword>
<keyword evidence="1" id="KW-1133">Transmembrane helix</keyword>
<evidence type="ECO:0000313" key="3">
    <source>
        <dbReference type="Proteomes" id="UP000053789"/>
    </source>
</evidence>
<reference evidence="2" key="1">
    <citation type="submission" date="2015-01" db="EMBL/GenBank/DDBJ databases">
        <title>The Genome Sequence of Cladophialophora bantiana CBS 173.52.</title>
        <authorList>
            <consortium name="The Broad Institute Genomics Platform"/>
            <person name="Cuomo C."/>
            <person name="de Hoog S."/>
            <person name="Gorbushina A."/>
            <person name="Stielow B."/>
            <person name="Teixiera M."/>
            <person name="Abouelleil A."/>
            <person name="Chapman S.B."/>
            <person name="Priest M."/>
            <person name="Young S.K."/>
            <person name="Wortman J."/>
            <person name="Nusbaum C."/>
            <person name="Birren B."/>
        </authorList>
    </citation>
    <scope>NUCLEOTIDE SEQUENCE [LARGE SCALE GENOMIC DNA]</scope>
    <source>
        <strain evidence="2">CBS 173.52</strain>
    </source>
</reference>
<sequence>MKCAQNLPSDVFSSGQMCFVRGRRPSKSRHWRSAVVTVMENWWIWELIGLLGSAAGLVAMLAFLLNYDGNKQPSWKQLLLNTDVAFLSTLSKLLLFIPLTSAIGQLKWIWVSQEKRSVADLSVFDAASRGLIGSIQLLWLTRGLHLAAWGAIVTILAALGFEPFNQNLIHYYHNVEEPLQVAYLANSSSYDSVAPYLGSDYTPIDSVLKANVCNSILNPNARQSWGVPQYACGSGNCTWDPVTSLEARSLCTDVTEHLRKQCHWYDGVTSCTLSIPDGVSLWYQISTSDNDWEPQALVLSESLTNLVYKNATSSDKYNSPSLATWQSVMALGPISIWAAQQCPSPTAQNG</sequence>
<dbReference type="InterPro" id="IPR021514">
    <property type="entry name" value="DUF3176"/>
</dbReference>
<dbReference type="EMBL" id="KN846987">
    <property type="protein sequence ID" value="KIW93647.1"/>
    <property type="molecule type" value="Genomic_DNA"/>
</dbReference>
<protein>
    <submittedName>
        <fullName evidence="2">Uncharacterized protein</fullName>
    </submittedName>
</protein>